<dbReference type="SUPFAM" id="SSF53335">
    <property type="entry name" value="S-adenosyl-L-methionine-dependent methyltransferases"/>
    <property type="match status" value="1"/>
</dbReference>
<sequence>MSINILKYESDVWRTADLLIGAGIKQSDFPKYMMPYFALLMVESRLIREANRLEEEIGKDNMDDFVEMFQLEGLGYNDYLIRQGKTLKDICKNDKSFDIDFDAYLKSFDPETKYLLGVDKGTEEEKFLDISGISGQLKKKRILFETVKAWSEIDLTPFNNSEITTLEEHIKRKWADISAETAGEQYTPDDIISLISELIASKIEDNGKFLTIYDPTCGGGNLLFGVEDKIKEKFKRPTKTFGEDWSDSLYALAKIESRFRADSEIKYGNTLTNISFIEKRFDIVVANPPYGVDWKGYQKDIQNDTTERFVALPSISDGQFLFTQHILYQLANDGLSVVVHNGSTLFSGDAGSGESTIRKHFFDNDWVEAIIQMPTDEFFNTGIYTYLWVFNKNKPADRKDKVILINASELYEPLKKSKGKKRKQMNPDNRAEIVKAFTEFQDNAFCKVFDKWHFYYNRQSIMLTNVDVNGKFLEMPMKENRAGETGNKKSLPSENDALQVLADQLKSNNTSAKMVEEKSIKLNPVKITVQDDAGTTTIDNFEITDFDKTKYASLEARFNEEIKPNIAALDYKEQQLKVVTKKATYWYDEDKETIIEETGGKQTELGCGKIVIKAAYKKPTKTKGACIAITVELTKDLQKDYEIIPYSPDETENQQWIADFLAKYVTKPFEYVDNVIGVEINFNKVFYTPEKLREVSTINNDLEALENDLTNLEKELAL</sequence>
<dbReference type="InterPro" id="IPR003356">
    <property type="entry name" value="DNA_methylase_A-5"/>
</dbReference>
<evidence type="ECO:0000256" key="2">
    <source>
        <dbReference type="ARBA" id="ARBA00011900"/>
    </source>
</evidence>
<name>A0A4Q7PBF3_9BACT</name>
<protein>
    <recommendedName>
        <fullName evidence="2">site-specific DNA-methyltransferase (adenine-specific)</fullName>
        <ecNumber evidence="2">2.1.1.72</ecNumber>
    </recommendedName>
</protein>
<keyword evidence="10" id="KW-1185">Reference proteome</keyword>
<dbReference type="EC" id="2.1.1.72" evidence="2"/>
<dbReference type="GO" id="GO:0008170">
    <property type="term" value="F:N-methyltransferase activity"/>
    <property type="evidence" value="ECO:0007669"/>
    <property type="project" value="InterPro"/>
</dbReference>
<dbReference type="InterPro" id="IPR029063">
    <property type="entry name" value="SAM-dependent_MTases_sf"/>
</dbReference>
<evidence type="ECO:0000256" key="7">
    <source>
        <dbReference type="ARBA" id="ARBA00047942"/>
    </source>
</evidence>
<dbReference type="OrthoDB" id="9814572at2"/>
<feature type="domain" description="DNA methylase adenine-specific" evidence="8">
    <location>
        <begin position="168"/>
        <end position="448"/>
    </location>
</feature>
<dbReference type="EMBL" id="SGXG01000001">
    <property type="protein sequence ID" value="RZS97535.1"/>
    <property type="molecule type" value="Genomic_DNA"/>
</dbReference>
<evidence type="ECO:0000313" key="9">
    <source>
        <dbReference type="EMBL" id="RZS97535.1"/>
    </source>
</evidence>
<gene>
    <name evidence="9" type="ORF">BC751_3149</name>
</gene>
<evidence type="ECO:0000256" key="1">
    <source>
        <dbReference type="ARBA" id="ARBA00006594"/>
    </source>
</evidence>
<evidence type="ECO:0000256" key="5">
    <source>
        <dbReference type="ARBA" id="ARBA00022691"/>
    </source>
</evidence>
<reference evidence="9 10" key="1">
    <citation type="submission" date="2019-02" db="EMBL/GenBank/DDBJ databases">
        <title>Genomic Encyclopedia of Archaeal and Bacterial Type Strains, Phase II (KMG-II): from individual species to whole genera.</title>
        <authorList>
            <person name="Goeker M."/>
        </authorList>
    </citation>
    <scope>NUCLEOTIDE SEQUENCE [LARGE SCALE GENOMIC DNA]</scope>
    <source>
        <strain evidence="9 10">DSM 21411</strain>
    </source>
</reference>
<dbReference type="InterPro" id="IPR051537">
    <property type="entry name" value="DNA_Adenine_Mtase"/>
</dbReference>
<dbReference type="PANTHER" id="PTHR42933">
    <property type="entry name" value="SLR6095 PROTEIN"/>
    <property type="match status" value="1"/>
</dbReference>
<accession>A0A4Q7PBF3</accession>
<keyword evidence="5" id="KW-0949">S-adenosyl-L-methionine</keyword>
<dbReference type="AlphaFoldDB" id="A0A4Q7PBF3"/>
<dbReference type="InterPro" id="IPR002052">
    <property type="entry name" value="DNA_methylase_N6_adenine_CS"/>
</dbReference>
<dbReference type="PRINTS" id="PR00507">
    <property type="entry name" value="N12N6MTFRASE"/>
</dbReference>
<dbReference type="GO" id="GO:0032259">
    <property type="term" value="P:methylation"/>
    <property type="evidence" value="ECO:0007669"/>
    <property type="project" value="UniProtKB-KW"/>
</dbReference>
<keyword evidence="4" id="KW-0808">Transferase</keyword>
<dbReference type="GO" id="GO:0009007">
    <property type="term" value="F:site-specific DNA-methyltransferase (adenine-specific) activity"/>
    <property type="evidence" value="ECO:0007669"/>
    <property type="project" value="UniProtKB-EC"/>
</dbReference>
<comment type="similarity">
    <text evidence="1">Belongs to the N(4)/N(6)-methyltransferase family.</text>
</comment>
<organism evidence="9 10">
    <name type="scientific">Cecembia calidifontis</name>
    <dbReference type="NCBI Taxonomy" id="1187080"/>
    <lineage>
        <taxon>Bacteria</taxon>
        <taxon>Pseudomonadati</taxon>
        <taxon>Bacteroidota</taxon>
        <taxon>Cytophagia</taxon>
        <taxon>Cytophagales</taxon>
        <taxon>Cyclobacteriaceae</taxon>
        <taxon>Cecembia</taxon>
    </lineage>
</organism>
<dbReference type="Proteomes" id="UP000292209">
    <property type="component" value="Unassembled WGS sequence"/>
</dbReference>
<evidence type="ECO:0000259" key="8">
    <source>
        <dbReference type="Pfam" id="PF02384"/>
    </source>
</evidence>
<evidence type="ECO:0000256" key="4">
    <source>
        <dbReference type="ARBA" id="ARBA00022679"/>
    </source>
</evidence>
<evidence type="ECO:0000256" key="6">
    <source>
        <dbReference type="ARBA" id="ARBA00022747"/>
    </source>
</evidence>
<comment type="caution">
    <text evidence="9">The sequence shown here is derived from an EMBL/GenBank/DDBJ whole genome shotgun (WGS) entry which is preliminary data.</text>
</comment>
<proteinExistence type="inferred from homology"/>
<dbReference type="PROSITE" id="PS00092">
    <property type="entry name" value="N6_MTASE"/>
    <property type="match status" value="1"/>
</dbReference>
<dbReference type="Gene3D" id="3.40.50.150">
    <property type="entry name" value="Vaccinia Virus protein VP39"/>
    <property type="match status" value="1"/>
</dbReference>
<keyword evidence="3" id="KW-0489">Methyltransferase</keyword>
<dbReference type="GO" id="GO:0009307">
    <property type="term" value="P:DNA restriction-modification system"/>
    <property type="evidence" value="ECO:0007669"/>
    <property type="project" value="UniProtKB-KW"/>
</dbReference>
<evidence type="ECO:0000256" key="3">
    <source>
        <dbReference type="ARBA" id="ARBA00022603"/>
    </source>
</evidence>
<keyword evidence="6" id="KW-0680">Restriction system</keyword>
<comment type="catalytic activity">
    <reaction evidence="7">
        <text>a 2'-deoxyadenosine in DNA + S-adenosyl-L-methionine = an N(6)-methyl-2'-deoxyadenosine in DNA + S-adenosyl-L-homocysteine + H(+)</text>
        <dbReference type="Rhea" id="RHEA:15197"/>
        <dbReference type="Rhea" id="RHEA-COMP:12418"/>
        <dbReference type="Rhea" id="RHEA-COMP:12419"/>
        <dbReference type="ChEBI" id="CHEBI:15378"/>
        <dbReference type="ChEBI" id="CHEBI:57856"/>
        <dbReference type="ChEBI" id="CHEBI:59789"/>
        <dbReference type="ChEBI" id="CHEBI:90615"/>
        <dbReference type="ChEBI" id="CHEBI:90616"/>
        <dbReference type="EC" id="2.1.1.72"/>
    </reaction>
</comment>
<dbReference type="GO" id="GO:0003677">
    <property type="term" value="F:DNA binding"/>
    <property type="evidence" value="ECO:0007669"/>
    <property type="project" value="InterPro"/>
</dbReference>
<dbReference type="Pfam" id="PF02384">
    <property type="entry name" value="N6_Mtase"/>
    <property type="match status" value="1"/>
</dbReference>
<dbReference type="RefSeq" id="WP_130276403.1">
    <property type="nucleotide sequence ID" value="NZ_SGXG01000001.1"/>
</dbReference>
<evidence type="ECO:0000313" key="10">
    <source>
        <dbReference type="Proteomes" id="UP000292209"/>
    </source>
</evidence>
<dbReference type="PANTHER" id="PTHR42933:SF3">
    <property type="entry name" value="TYPE I RESTRICTION ENZYME MJAVIII METHYLASE SUBUNIT"/>
    <property type="match status" value="1"/>
</dbReference>